<keyword evidence="1" id="KW-0472">Membrane</keyword>
<feature type="domain" description="DUF6089" evidence="2">
    <location>
        <begin position="23"/>
        <end position="222"/>
    </location>
</feature>
<evidence type="ECO:0000256" key="1">
    <source>
        <dbReference type="SAM" id="Phobius"/>
    </source>
</evidence>
<dbReference type="Gene3D" id="2.40.160.20">
    <property type="match status" value="1"/>
</dbReference>
<dbReference type="InterPro" id="IPR045743">
    <property type="entry name" value="DUF6089"/>
</dbReference>
<dbReference type="Proteomes" id="UP000254893">
    <property type="component" value="Unassembled WGS sequence"/>
</dbReference>
<evidence type="ECO:0000259" key="2">
    <source>
        <dbReference type="Pfam" id="PF19573"/>
    </source>
</evidence>
<dbReference type="AlphaFoldDB" id="A0A380BQ66"/>
<evidence type="ECO:0000313" key="4">
    <source>
        <dbReference type="Proteomes" id="UP000254893"/>
    </source>
</evidence>
<organism evidence="3 4">
    <name type="scientific">Sphingobacterium spiritivorum</name>
    <name type="common">Flavobacterium spiritivorum</name>
    <dbReference type="NCBI Taxonomy" id="258"/>
    <lineage>
        <taxon>Bacteria</taxon>
        <taxon>Pseudomonadati</taxon>
        <taxon>Bacteroidota</taxon>
        <taxon>Sphingobacteriia</taxon>
        <taxon>Sphingobacteriales</taxon>
        <taxon>Sphingobacteriaceae</taxon>
        <taxon>Sphingobacterium</taxon>
    </lineage>
</organism>
<dbReference type="InterPro" id="IPR011250">
    <property type="entry name" value="OMP/PagP_B-barrel"/>
</dbReference>
<reference evidence="3 4" key="1">
    <citation type="submission" date="2018-06" db="EMBL/GenBank/DDBJ databases">
        <authorList>
            <consortium name="Pathogen Informatics"/>
            <person name="Doyle S."/>
        </authorList>
    </citation>
    <scope>NUCLEOTIDE SEQUENCE [LARGE SCALE GENOMIC DNA]</scope>
    <source>
        <strain evidence="3 4">NCTC11388</strain>
    </source>
</reference>
<keyword evidence="1" id="KW-1133">Transmembrane helix</keyword>
<dbReference type="Pfam" id="PF19573">
    <property type="entry name" value="DUF6089"/>
    <property type="match status" value="1"/>
</dbReference>
<sequence length="287" mass="32758">MLLIEIHYLYRKKTILQRLFYSLLVLICFFPICNLSAQQWELGANLGTTGYMGDINPNNPLYFRSLGGGLTGKYNFNPTWGVKGGINYLHLFGSDANSSNERQIQRNLAFQNKVVEISAIGEFNFFRFVPGKNKLAYTPYIFAGVAAIYHNPYVKFRTGEKYDLRDLQLEYDAANNPGKYSKFALAIPFGAGFKYNIKGPWSVGAELNYRVVLSDNIDNVNRNYATSMKEGIEQQIDPLVWESLADRSGNWEANKGKLRGDGRPHDAYMTFGLTVTYTFISQKCYWW</sequence>
<name>A0A380BQ66_SPHSI</name>
<keyword evidence="1" id="KW-0812">Transmembrane</keyword>
<gene>
    <name evidence="3" type="ORF">NCTC11388_01385</name>
</gene>
<dbReference type="SUPFAM" id="SSF56925">
    <property type="entry name" value="OMPA-like"/>
    <property type="match status" value="1"/>
</dbReference>
<dbReference type="EMBL" id="UGYW01000002">
    <property type="protein sequence ID" value="SUJ04546.1"/>
    <property type="molecule type" value="Genomic_DNA"/>
</dbReference>
<proteinExistence type="predicted"/>
<protein>
    <recommendedName>
        <fullName evidence="2">DUF6089 domain-containing protein</fullName>
    </recommendedName>
</protein>
<evidence type="ECO:0000313" key="3">
    <source>
        <dbReference type="EMBL" id="SUJ04546.1"/>
    </source>
</evidence>
<feature type="transmembrane region" description="Helical" evidence="1">
    <location>
        <begin position="20"/>
        <end position="37"/>
    </location>
</feature>
<accession>A0A380BQ66</accession>